<dbReference type="EMBL" id="CP142727">
    <property type="protein sequence ID" value="WUR02583.1"/>
    <property type="molecule type" value="Genomic_DNA"/>
</dbReference>
<dbReference type="KEGG" id="vnx:VNE69_02109"/>
<protein>
    <submittedName>
        <fullName evidence="2">Uncharacterized protein</fullName>
    </submittedName>
</protein>
<dbReference type="RefSeq" id="XP_065328728.1">
    <property type="nucleotide sequence ID" value="XM_065472656.1"/>
</dbReference>
<accession>A0AAX4J9E6</accession>
<proteinExistence type="predicted"/>
<evidence type="ECO:0000313" key="2">
    <source>
        <dbReference type="EMBL" id="WUR02583.1"/>
    </source>
</evidence>
<keyword evidence="1" id="KW-0175">Coiled coil</keyword>
<reference evidence="2" key="1">
    <citation type="journal article" date="2024" name="BMC Genomics">
        <title>Functional annotation of a divergent genome using sequence and structure-based similarity.</title>
        <authorList>
            <person name="Svedberg D."/>
            <person name="Winiger R.R."/>
            <person name="Berg A."/>
            <person name="Sharma H."/>
            <person name="Tellgren-Roth C."/>
            <person name="Debrunner-Vossbrinck B.A."/>
            <person name="Vossbrinck C.R."/>
            <person name="Barandun J."/>
        </authorList>
    </citation>
    <scope>NUCLEOTIDE SEQUENCE</scope>
    <source>
        <strain evidence="2">Illinois isolate</strain>
    </source>
</reference>
<name>A0AAX4J9E6_9MICR</name>
<keyword evidence="3" id="KW-1185">Reference proteome</keyword>
<evidence type="ECO:0000313" key="3">
    <source>
        <dbReference type="Proteomes" id="UP001334084"/>
    </source>
</evidence>
<feature type="coiled-coil region" evidence="1">
    <location>
        <begin position="87"/>
        <end position="121"/>
    </location>
</feature>
<dbReference type="GeneID" id="90540399"/>
<gene>
    <name evidence="2" type="ORF">VNE69_02109</name>
</gene>
<dbReference type="Proteomes" id="UP001334084">
    <property type="component" value="Chromosome 2"/>
</dbReference>
<organism evidence="2 3">
    <name type="scientific">Vairimorpha necatrix</name>
    <dbReference type="NCBI Taxonomy" id="6039"/>
    <lineage>
        <taxon>Eukaryota</taxon>
        <taxon>Fungi</taxon>
        <taxon>Fungi incertae sedis</taxon>
        <taxon>Microsporidia</taxon>
        <taxon>Nosematidae</taxon>
        <taxon>Vairimorpha</taxon>
    </lineage>
</organism>
<dbReference type="AlphaFoldDB" id="A0AAX4J9E6"/>
<evidence type="ECO:0000256" key="1">
    <source>
        <dbReference type="SAM" id="Coils"/>
    </source>
</evidence>
<sequence length="292" mass="35188">MFLLNLLIKCTKHNFFTSNIDPEIPQNNQIDETFDLDIEKILAEPHDEIKDVSMVDLDEIYMKLSPHSSLESNKIFDLNIKQIISDNDKTHRTKEYLNNQLEHMERKFSLIEEEKNRKLSEFTIKTLQIKFDEDELKVINNIRTNISHRSNKYRDVFKTTLQSLIDRIKQLNLEDNTVTINILKFIDRLARFTIPESHNIKLKYDSLLLKDYYKLDIWKLKTVIERINLKDTIENIINFFEDKIKDNYEDFRQILEDLHKLRKVYLKFCKYKMQIISKIEEVINIITRKQTI</sequence>